<evidence type="ECO:0000256" key="1">
    <source>
        <dbReference type="SAM" id="SignalP"/>
    </source>
</evidence>
<dbReference type="RefSeq" id="WP_016958494.1">
    <property type="nucleotide sequence ID" value="NZ_AJWN02000032.1"/>
</dbReference>
<evidence type="ECO:0000313" key="3">
    <source>
        <dbReference type="Proteomes" id="UP000095039"/>
    </source>
</evidence>
<feature type="signal peptide" evidence="1">
    <location>
        <begin position="1"/>
        <end position="19"/>
    </location>
</feature>
<dbReference type="InterPro" id="IPR019734">
    <property type="entry name" value="TPR_rpt"/>
</dbReference>
<comment type="caution">
    <text evidence="2">The sequence shown here is derived from an EMBL/GenBank/DDBJ whole genome shotgun (WGS) entry which is preliminary data.</text>
</comment>
<keyword evidence="1" id="KW-0732">Signal</keyword>
<organism evidence="2 3">
    <name type="scientific">Enterovibrio norvegicus FF-454</name>
    <dbReference type="NCBI Taxonomy" id="1185651"/>
    <lineage>
        <taxon>Bacteria</taxon>
        <taxon>Pseudomonadati</taxon>
        <taxon>Pseudomonadota</taxon>
        <taxon>Gammaproteobacteria</taxon>
        <taxon>Vibrionales</taxon>
        <taxon>Vibrionaceae</taxon>
        <taxon>Enterovibrio</taxon>
    </lineage>
</organism>
<dbReference type="EMBL" id="AJWN02000032">
    <property type="protein sequence ID" value="OEE62800.1"/>
    <property type="molecule type" value="Genomic_DNA"/>
</dbReference>
<keyword evidence="3" id="KW-1185">Reference proteome</keyword>
<feature type="chain" id="PRO_5009172696" description="Tetratricopeptide repeat protein" evidence="1">
    <location>
        <begin position="20"/>
        <end position="391"/>
    </location>
</feature>
<proteinExistence type="predicted"/>
<protein>
    <recommendedName>
        <fullName evidence="4">Tetratricopeptide repeat protein</fullName>
    </recommendedName>
</protein>
<dbReference type="Gene3D" id="1.25.40.10">
    <property type="entry name" value="Tetratricopeptide repeat domain"/>
    <property type="match status" value="2"/>
</dbReference>
<evidence type="ECO:0000313" key="2">
    <source>
        <dbReference type="EMBL" id="OEE62800.1"/>
    </source>
</evidence>
<dbReference type="SUPFAM" id="SSF48452">
    <property type="entry name" value="TPR-like"/>
    <property type="match status" value="2"/>
</dbReference>
<accession>A0A1E5CBC6</accession>
<sequence>MKLFGAGILLFSVIFPVQASDPDFSNHLNRIEQLLSQDNFSDAADLAKAIVADNEEQEALHQRLLGFIYLHEGNYDRAYVAYTKAIEYRKLPASLRQDTLGALVSLSMKRDRSDMAVSYGRTYLDEFPPFQPVAQLYTRALFTQKNYREALKQSNAIIARYADVPEFIWQIKALSEEQLKQHRALVNTTRIIQQKFGDEFRWQQKQAMAYASLGEVRQALSILKSEQKKGSALSEADYLDMAQFASMLGEPVQAMGFLNQGIQKEQVGTSRDVLRRKLQYHMQAGQWSLAWEVASVLNKEEPELYLLKAQSRVASELQRWSDAAMLSQQAIDMGGSRDAFLWEILGYSAMKSNQLSLARSAYETLRELDPASDADVWLKTLDLMTNESTTE</sequence>
<dbReference type="InterPro" id="IPR011990">
    <property type="entry name" value="TPR-like_helical_dom_sf"/>
</dbReference>
<gene>
    <name evidence="2" type="ORF">A1OK_19645</name>
</gene>
<dbReference type="AlphaFoldDB" id="A0A1E5CBC6"/>
<name>A0A1E5CBC6_9GAMM</name>
<dbReference type="SMART" id="SM00028">
    <property type="entry name" value="TPR"/>
    <property type="match status" value="2"/>
</dbReference>
<evidence type="ECO:0008006" key="4">
    <source>
        <dbReference type="Google" id="ProtNLM"/>
    </source>
</evidence>
<dbReference type="Proteomes" id="UP000095039">
    <property type="component" value="Unassembled WGS sequence"/>
</dbReference>
<reference evidence="2 3" key="1">
    <citation type="journal article" date="2012" name="Science">
        <title>Ecological populations of bacteria act as socially cohesive units of antibiotic production and resistance.</title>
        <authorList>
            <person name="Cordero O.X."/>
            <person name="Wildschutte H."/>
            <person name="Kirkup B."/>
            <person name="Proehl S."/>
            <person name="Ngo L."/>
            <person name="Hussain F."/>
            <person name="Le Roux F."/>
            <person name="Mincer T."/>
            <person name="Polz M.F."/>
        </authorList>
    </citation>
    <scope>NUCLEOTIDE SEQUENCE [LARGE SCALE GENOMIC DNA]</scope>
    <source>
        <strain evidence="2 3">FF-454</strain>
    </source>
</reference>